<dbReference type="Pfam" id="PF11964">
    <property type="entry name" value="SpoIIAA-like"/>
    <property type="match status" value="1"/>
</dbReference>
<reference evidence="1 2" key="1">
    <citation type="submission" date="2021-03" db="EMBL/GenBank/DDBJ databases">
        <authorList>
            <person name="Peeters C."/>
        </authorList>
    </citation>
    <scope>NUCLEOTIDE SEQUENCE [LARGE SCALE GENOMIC DNA]</scope>
    <source>
        <strain evidence="1 2">LMG 26411</strain>
    </source>
</reference>
<protein>
    <recommendedName>
        <fullName evidence="3">STAS/SEC14 domain-containing protein</fullName>
    </recommendedName>
</protein>
<comment type="caution">
    <text evidence="1">The sequence shown here is derived from an EMBL/GenBank/DDBJ whole genome shotgun (WGS) entry which is preliminary data.</text>
</comment>
<evidence type="ECO:0008006" key="3">
    <source>
        <dbReference type="Google" id="ProtNLM"/>
    </source>
</evidence>
<dbReference type="EMBL" id="CAJPVI010000033">
    <property type="protein sequence ID" value="CAG2155356.1"/>
    <property type="molecule type" value="Genomic_DNA"/>
</dbReference>
<evidence type="ECO:0000313" key="2">
    <source>
        <dbReference type="Proteomes" id="UP000672657"/>
    </source>
</evidence>
<proteinExistence type="predicted"/>
<dbReference type="InterPro" id="IPR038396">
    <property type="entry name" value="SpoIIAA-like_sf"/>
</dbReference>
<accession>A0ABM8TMW7</accession>
<dbReference type="Gene3D" id="3.40.50.10600">
    <property type="entry name" value="SpoIIaa-like domains"/>
    <property type="match status" value="1"/>
</dbReference>
<dbReference type="InterPro" id="IPR036513">
    <property type="entry name" value="STAS_dom_sf"/>
</dbReference>
<sequence>MIEILTGFPGNVVAASASGEVSREDYEEVLIPAVEAALVGREKVRVYYELGPGFVKMAAGAAWDDLKLGIGHYFRWEAIAVVTDHDWIRHAVDVFRFVVPGQIRTFRMEQAGEARTWIMSELHKTTIRLS</sequence>
<name>A0ABM8TMW7_9BURK</name>
<dbReference type="SUPFAM" id="SSF52091">
    <property type="entry name" value="SpoIIaa-like"/>
    <property type="match status" value="1"/>
</dbReference>
<keyword evidence="2" id="KW-1185">Reference proteome</keyword>
<organism evidence="1 2">
    <name type="scientific">Cupriavidus numazuensis</name>
    <dbReference type="NCBI Taxonomy" id="221992"/>
    <lineage>
        <taxon>Bacteria</taxon>
        <taxon>Pseudomonadati</taxon>
        <taxon>Pseudomonadota</taxon>
        <taxon>Betaproteobacteria</taxon>
        <taxon>Burkholderiales</taxon>
        <taxon>Burkholderiaceae</taxon>
        <taxon>Cupriavidus</taxon>
    </lineage>
</organism>
<dbReference type="InterPro" id="IPR021866">
    <property type="entry name" value="SpoIIAA-like"/>
</dbReference>
<evidence type="ECO:0000313" key="1">
    <source>
        <dbReference type="EMBL" id="CAG2155356.1"/>
    </source>
</evidence>
<dbReference type="RefSeq" id="WP_211955829.1">
    <property type="nucleotide sequence ID" value="NZ_CAJPVI010000033.1"/>
</dbReference>
<gene>
    <name evidence="1" type="ORF">LMG26411_04906</name>
</gene>
<dbReference type="Proteomes" id="UP000672657">
    <property type="component" value="Unassembled WGS sequence"/>
</dbReference>